<protein>
    <recommendedName>
        <fullName evidence="2">SRPBCC family protein</fullName>
    </recommendedName>
</protein>
<dbReference type="AlphaFoldDB" id="A0A3B1D8X3"/>
<evidence type="ECO:0008006" key="2">
    <source>
        <dbReference type="Google" id="ProtNLM"/>
    </source>
</evidence>
<evidence type="ECO:0000313" key="1">
    <source>
        <dbReference type="EMBL" id="VAX28205.1"/>
    </source>
</evidence>
<dbReference type="Gene3D" id="3.30.530.20">
    <property type="match status" value="1"/>
</dbReference>
<dbReference type="InterPro" id="IPR023393">
    <property type="entry name" value="START-like_dom_sf"/>
</dbReference>
<gene>
    <name evidence="1" type="ORF">MNBD_NITROSPIRAE01-2357</name>
</gene>
<organism evidence="1">
    <name type="scientific">hydrothermal vent metagenome</name>
    <dbReference type="NCBI Taxonomy" id="652676"/>
    <lineage>
        <taxon>unclassified sequences</taxon>
        <taxon>metagenomes</taxon>
        <taxon>ecological metagenomes</taxon>
    </lineage>
</organism>
<name>A0A3B1D8X3_9ZZZZ</name>
<dbReference type="EMBL" id="UOGF01000035">
    <property type="protein sequence ID" value="VAX28205.1"/>
    <property type="molecule type" value="Genomic_DNA"/>
</dbReference>
<dbReference type="SUPFAM" id="SSF55961">
    <property type="entry name" value="Bet v1-like"/>
    <property type="match status" value="1"/>
</dbReference>
<accession>A0A3B1D8X3</accession>
<reference evidence="1" key="1">
    <citation type="submission" date="2018-06" db="EMBL/GenBank/DDBJ databases">
        <authorList>
            <person name="Zhirakovskaya E."/>
        </authorList>
    </citation>
    <scope>NUCLEOTIDE SEQUENCE</scope>
</reference>
<proteinExistence type="predicted"/>
<sequence>MNSHTRTVTIQAEWKKVYDFLANPANLPKWAICFCQDIKHDANDWIVTTPMGEMKIRYDTDAERGLIDFYYGPDSNPAFTRVVPNGPEGTKYIFTFFQGPEIPDEVFAEQIKGLKTELSVLKDLMEN</sequence>
<dbReference type="CDD" id="cd07812">
    <property type="entry name" value="SRPBCC"/>
    <property type="match status" value="1"/>
</dbReference>